<organism evidence="2 3">
    <name type="scientific">Apophysomyces ossiformis</name>
    <dbReference type="NCBI Taxonomy" id="679940"/>
    <lineage>
        <taxon>Eukaryota</taxon>
        <taxon>Fungi</taxon>
        <taxon>Fungi incertae sedis</taxon>
        <taxon>Mucoromycota</taxon>
        <taxon>Mucoromycotina</taxon>
        <taxon>Mucoromycetes</taxon>
        <taxon>Mucorales</taxon>
        <taxon>Mucorineae</taxon>
        <taxon>Mucoraceae</taxon>
        <taxon>Apophysomyces</taxon>
    </lineage>
</organism>
<dbReference type="EMBL" id="JABAYA010000081">
    <property type="protein sequence ID" value="KAF7726238.1"/>
    <property type="molecule type" value="Genomic_DNA"/>
</dbReference>
<dbReference type="Pfam" id="PF01323">
    <property type="entry name" value="DSBA"/>
    <property type="match status" value="1"/>
</dbReference>
<dbReference type="InterPro" id="IPR001853">
    <property type="entry name" value="DSBA-like_thioredoxin_dom"/>
</dbReference>
<dbReference type="Proteomes" id="UP000605846">
    <property type="component" value="Unassembled WGS sequence"/>
</dbReference>
<proteinExistence type="predicted"/>
<evidence type="ECO:0000313" key="3">
    <source>
        <dbReference type="Proteomes" id="UP000605846"/>
    </source>
</evidence>
<dbReference type="SUPFAM" id="SSF52833">
    <property type="entry name" value="Thioredoxin-like"/>
    <property type="match status" value="1"/>
</dbReference>
<keyword evidence="3" id="KW-1185">Reference proteome</keyword>
<dbReference type="InterPro" id="IPR036249">
    <property type="entry name" value="Thioredoxin-like_sf"/>
</dbReference>
<protein>
    <recommendedName>
        <fullName evidence="1">DSBA-like thioredoxin domain-containing protein</fullName>
    </recommendedName>
</protein>
<dbReference type="CDD" id="cd03024">
    <property type="entry name" value="DsbA_FrnE"/>
    <property type="match status" value="1"/>
</dbReference>
<comment type="caution">
    <text evidence="2">The sequence shown here is derived from an EMBL/GenBank/DDBJ whole genome shotgun (WGS) entry which is preliminary data.</text>
</comment>
<dbReference type="OrthoDB" id="1930760at2759"/>
<dbReference type="AlphaFoldDB" id="A0A8H7ETA7"/>
<evidence type="ECO:0000259" key="1">
    <source>
        <dbReference type="Pfam" id="PF01323"/>
    </source>
</evidence>
<evidence type="ECO:0000313" key="2">
    <source>
        <dbReference type="EMBL" id="KAF7726238.1"/>
    </source>
</evidence>
<sequence>MAAVTKRIKIDVVSDTVCPWCFIGKRRLDKAIEQFKTTNPNTEFEIQWHPFQLDPMLSKEPITKLEMYRRRFGEIRARQMVPYMKNVGVQEGIQFSYDGVIANTLDSHRLVQWSKQFGKQHEMAEAMFTFYFEQDKCLTDYEALAEAAGRVGLDKEKALEYLKSEKDVEATRAAVFESQRKSIHGVPNYTIENK</sequence>
<dbReference type="PANTHER" id="PTHR13887">
    <property type="entry name" value="GLUTATHIONE S-TRANSFERASE KAPPA"/>
    <property type="match status" value="1"/>
</dbReference>
<reference evidence="2" key="1">
    <citation type="submission" date="2020-01" db="EMBL/GenBank/DDBJ databases">
        <title>Genome Sequencing of Three Apophysomyces-Like Fungal Strains Confirms a Novel Fungal Genus in the Mucoromycota with divergent Burkholderia-like Endosymbiotic Bacteria.</title>
        <authorList>
            <person name="Stajich J.E."/>
            <person name="Macias A.M."/>
            <person name="Carter-House D."/>
            <person name="Lovett B."/>
            <person name="Kasson L.R."/>
            <person name="Berry K."/>
            <person name="Grigoriev I."/>
            <person name="Chang Y."/>
            <person name="Spatafora J."/>
            <person name="Kasson M.T."/>
        </authorList>
    </citation>
    <scope>NUCLEOTIDE SEQUENCE</scope>
    <source>
        <strain evidence="2">NRRL A-21654</strain>
    </source>
</reference>
<name>A0A8H7ETA7_9FUNG</name>
<dbReference type="PANTHER" id="PTHR13887:SF41">
    <property type="entry name" value="THIOREDOXIN SUPERFAMILY PROTEIN"/>
    <property type="match status" value="1"/>
</dbReference>
<feature type="domain" description="DSBA-like thioredoxin" evidence="1">
    <location>
        <begin position="10"/>
        <end position="194"/>
    </location>
</feature>
<dbReference type="GO" id="GO:0016491">
    <property type="term" value="F:oxidoreductase activity"/>
    <property type="evidence" value="ECO:0007669"/>
    <property type="project" value="InterPro"/>
</dbReference>
<dbReference type="Gene3D" id="3.40.30.10">
    <property type="entry name" value="Glutaredoxin"/>
    <property type="match status" value="1"/>
</dbReference>
<accession>A0A8H7ETA7</accession>
<gene>
    <name evidence="2" type="ORF">EC973_008948</name>
</gene>